<evidence type="ECO:0000313" key="8">
    <source>
        <dbReference type="Proteomes" id="UP000006790"/>
    </source>
</evidence>
<evidence type="ECO:0000256" key="3">
    <source>
        <dbReference type="ARBA" id="ARBA00023242"/>
    </source>
</evidence>
<feature type="compositionally biased region" description="Acidic residues" evidence="4">
    <location>
        <begin position="103"/>
        <end position="123"/>
    </location>
</feature>
<feature type="compositionally biased region" description="Basic and acidic residues" evidence="4">
    <location>
        <begin position="161"/>
        <end position="184"/>
    </location>
</feature>
<dbReference type="OMA" id="QKKRTDN"/>
<reference evidence="8" key="1">
    <citation type="journal article" date="2012" name="G3 (Bethesda)">
        <title>Pichia sorbitophila, an interspecies yeast hybrid reveals early steps of genome resolution following polyploidization.</title>
        <authorList>
            <person name="Leh Louis V."/>
            <person name="Despons L."/>
            <person name="Friedrich A."/>
            <person name="Martin T."/>
            <person name="Durrens P."/>
            <person name="Casaregola S."/>
            <person name="Neuveglise C."/>
            <person name="Fairhead C."/>
            <person name="Marck C."/>
            <person name="Cruz J.A."/>
            <person name="Straub M.L."/>
            <person name="Kugler V."/>
            <person name="Sacerdot C."/>
            <person name="Uzunov Z."/>
            <person name="Thierry A."/>
            <person name="Weiss S."/>
            <person name="Bleykasten C."/>
            <person name="De Montigny J."/>
            <person name="Jacques N."/>
            <person name="Jung P."/>
            <person name="Lemaire M."/>
            <person name="Mallet S."/>
            <person name="Morel G."/>
            <person name="Richard G.F."/>
            <person name="Sarkar A."/>
            <person name="Savel G."/>
            <person name="Schacherer J."/>
            <person name="Seret M.L."/>
            <person name="Talla E."/>
            <person name="Samson G."/>
            <person name="Jubin C."/>
            <person name="Poulain J."/>
            <person name="Vacherie B."/>
            <person name="Barbe V."/>
            <person name="Pelletier E."/>
            <person name="Sherman D.J."/>
            <person name="Westhof E."/>
            <person name="Weissenbach J."/>
            <person name="Baret P.V."/>
            <person name="Wincker P."/>
            <person name="Gaillardin C."/>
            <person name="Dujon B."/>
            <person name="Souciet J.L."/>
        </authorList>
    </citation>
    <scope>NUCLEOTIDE SEQUENCE [LARGE SCALE GENOMIC DNA]</scope>
    <source>
        <strain evidence="8">CBS 270.75 / DBVPG 7215 / KCTC 17166 / NRRL Y-17582</strain>
    </source>
</reference>
<dbReference type="OrthoDB" id="444809at2759"/>
<dbReference type="GO" id="GO:0042274">
    <property type="term" value="P:ribosomal small subunit biogenesis"/>
    <property type="evidence" value="ECO:0007669"/>
    <property type="project" value="EnsemblFungi"/>
</dbReference>
<feature type="compositionally biased region" description="Basic and acidic residues" evidence="4">
    <location>
        <begin position="86"/>
        <end position="102"/>
    </location>
</feature>
<organism evidence="7 8">
    <name type="scientific">Eremothecium cymbalariae (strain CBS 270.75 / DBVPG 7215 / KCTC 17166 / NRRL Y-17582)</name>
    <name type="common">Yeast</name>
    <dbReference type="NCBI Taxonomy" id="931890"/>
    <lineage>
        <taxon>Eukaryota</taxon>
        <taxon>Fungi</taxon>
        <taxon>Dikarya</taxon>
        <taxon>Ascomycota</taxon>
        <taxon>Saccharomycotina</taxon>
        <taxon>Saccharomycetes</taxon>
        <taxon>Saccharomycetales</taxon>
        <taxon>Saccharomycetaceae</taxon>
        <taxon>Eremothecium</taxon>
    </lineage>
</organism>
<dbReference type="GeneID" id="11471050"/>
<dbReference type="GO" id="GO:0005730">
    <property type="term" value="C:nucleolus"/>
    <property type="evidence" value="ECO:0007669"/>
    <property type="project" value="EnsemblFungi"/>
</dbReference>
<dbReference type="FunCoup" id="G8JRX9">
    <property type="interactions" value="328"/>
</dbReference>
<evidence type="ECO:0000256" key="4">
    <source>
        <dbReference type="SAM" id="MobiDB-lite"/>
    </source>
</evidence>
<feature type="region of interest" description="Disordered" evidence="4">
    <location>
        <begin position="276"/>
        <end position="295"/>
    </location>
</feature>
<accession>G8JRX9</accession>
<feature type="compositionally biased region" description="Basic and acidic residues" evidence="4">
    <location>
        <begin position="210"/>
        <end position="226"/>
    </location>
</feature>
<dbReference type="Pfam" id="PF04935">
    <property type="entry name" value="SURF6"/>
    <property type="match status" value="1"/>
</dbReference>
<comment type="similarity">
    <text evidence="2">Belongs to the SURF6 family.</text>
</comment>
<dbReference type="GO" id="GO:0042273">
    <property type="term" value="P:ribosomal large subunit biogenesis"/>
    <property type="evidence" value="ECO:0007669"/>
    <property type="project" value="EnsemblFungi"/>
</dbReference>
<feature type="compositionally biased region" description="Polar residues" evidence="4">
    <location>
        <begin position="129"/>
        <end position="146"/>
    </location>
</feature>
<dbReference type="InParanoid" id="G8JRX9"/>
<protein>
    <recommendedName>
        <fullName evidence="9">Ribosomal RNA-processing protein 14/surfeit locus protein 6 C-terminal domain-containing protein</fullName>
    </recommendedName>
</protein>
<gene>
    <name evidence="7" type="ordered locus">Ecym_3412</name>
</gene>
<proteinExistence type="inferred from homology"/>
<name>G8JRX9_ERECY</name>
<feature type="region of interest" description="Disordered" evidence="4">
    <location>
        <begin position="368"/>
        <end position="430"/>
    </location>
</feature>
<dbReference type="InterPro" id="IPR029190">
    <property type="entry name" value="Rrp14/SURF6_C"/>
</dbReference>
<dbReference type="GO" id="GO:0003723">
    <property type="term" value="F:RNA binding"/>
    <property type="evidence" value="ECO:0007669"/>
    <property type="project" value="TreeGrafter"/>
</dbReference>
<dbReference type="Proteomes" id="UP000006790">
    <property type="component" value="Chromosome 3"/>
</dbReference>
<evidence type="ECO:0000256" key="2">
    <source>
        <dbReference type="ARBA" id="ARBA00005904"/>
    </source>
</evidence>
<feature type="domain" description="Ribosomal RNA-processing protein 14/surfeit locus protein 6 C-terminal" evidence="5">
    <location>
        <begin position="202"/>
        <end position="400"/>
    </location>
</feature>
<dbReference type="HOGENOM" id="CLU_018300_0_0_1"/>
<dbReference type="PANTHER" id="PTHR14369">
    <property type="entry name" value="SURFEIT LOCUS PROTEIN 6"/>
    <property type="match status" value="1"/>
</dbReference>
<feature type="compositionally biased region" description="Acidic residues" evidence="4">
    <location>
        <begin position="230"/>
        <end position="244"/>
    </location>
</feature>
<dbReference type="RefSeq" id="XP_003645715.1">
    <property type="nucleotide sequence ID" value="XM_003645667.1"/>
</dbReference>
<feature type="compositionally biased region" description="Basic and acidic residues" evidence="4">
    <location>
        <begin position="378"/>
        <end position="392"/>
    </location>
</feature>
<feature type="compositionally biased region" description="Basic residues" evidence="4">
    <location>
        <begin position="393"/>
        <end position="417"/>
    </location>
</feature>
<evidence type="ECO:0008006" key="9">
    <source>
        <dbReference type="Google" id="ProtNLM"/>
    </source>
</evidence>
<dbReference type="STRING" id="931890.G8JRX9"/>
<dbReference type="InterPro" id="IPR029188">
    <property type="entry name" value="Rrp14_N"/>
</dbReference>
<evidence type="ECO:0000313" key="7">
    <source>
        <dbReference type="EMBL" id="AET38898.1"/>
    </source>
</evidence>
<dbReference type="AlphaFoldDB" id="G8JRX9"/>
<feature type="domain" description="Ribosomal RNA-processing protein 14 N-terminal" evidence="6">
    <location>
        <begin position="8"/>
        <end position="57"/>
    </location>
</feature>
<sequence length="430" mass="49558">MSNSLEERLKSYSSAFDGLLSLIPAKYYYDDKTKEQWKAKKKSKQQSKIDKKKKLDPYEQDQESSSALEVMKLREKEAKPVVLPGEKLKASRKLQEEKHEENVIDEEEDEEEGINVIFDDEGNEVGAESQESTTQQEPDSGEQQVVESKAKGPLTATLENQKAEKQKKMDVLRSKLQERIQAMKERRRAPGSKVEGAPSSREAILAQRKKRDELKKRKLEEEKLKQDYSSAEDSESESESDAEDQPPHKKARKSDIDISTKDLMFQNIVFDDGTKATSDLQKLRKTDKKKGPARNDIKAHLKLAEAKRTNLESKDELEQIMVKEKDKWKKAMLQAEGVKLRDDEKLLRKALKRKEAKKRKSAIEWKDREQTVATSIAEKQKRREQNLAIRKDNKGKKKSKQQKMKRKFKGVVASKKRAGFEGRLKSGKKQ</sequence>
<dbReference type="KEGG" id="erc:Ecym_3412"/>
<dbReference type="Pfam" id="PF15459">
    <property type="entry name" value="RRP14"/>
    <property type="match status" value="1"/>
</dbReference>
<dbReference type="EMBL" id="CP002499">
    <property type="protein sequence ID" value="AET38898.1"/>
    <property type="molecule type" value="Genomic_DNA"/>
</dbReference>
<keyword evidence="3" id="KW-0539">Nucleus</keyword>
<feature type="region of interest" description="Disordered" evidence="4">
    <location>
        <begin position="38"/>
        <end position="257"/>
    </location>
</feature>
<keyword evidence="8" id="KW-1185">Reference proteome</keyword>
<feature type="compositionally biased region" description="Basic and acidic residues" evidence="4">
    <location>
        <begin position="47"/>
        <end position="57"/>
    </location>
</feature>
<evidence type="ECO:0000259" key="5">
    <source>
        <dbReference type="Pfam" id="PF04935"/>
    </source>
</evidence>
<evidence type="ECO:0000259" key="6">
    <source>
        <dbReference type="Pfam" id="PF15459"/>
    </source>
</evidence>
<dbReference type="InterPro" id="IPR007019">
    <property type="entry name" value="SURF6"/>
</dbReference>
<feature type="compositionally biased region" description="Basic and acidic residues" evidence="4">
    <location>
        <begin position="281"/>
        <end position="295"/>
    </location>
</feature>
<dbReference type="eggNOG" id="KOG2885">
    <property type="taxonomic scope" value="Eukaryota"/>
</dbReference>
<evidence type="ECO:0000256" key="1">
    <source>
        <dbReference type="ARBA" id="ARBA00004123"/>
    </source>
</evidence>
<dbReference type="GO" id="GO:0003677">
    <property type="term" value="F:DNA binding"/>
    <property type="evidence" value="ECO:0007669"/>
    <property type="project" value="TreeGrafter"/>
</dbReference>
<dbReference type="PANTHER" id="PTHR14369:SF0">
    <property type="entry name" value="SURFEIT LOCUS PROTEIN 6"/>
    <property type="match status" value="1"/>
</dbReference>
<comment type="subcellular location">
    <subcellularLocation>
        <location evidence="1">Nucleus</location>
    </subcellularLocation>
</comment>